<dbReference type="Pfam" id="PF07887">
    <property type="entry name" value="Calmodulin_bind"/>
    <property type="match status" value="1"/>
</dbReference>
<keyword evidence="7" id="KW-0539">Nucleus</keyword>
<sequence>MTKEGMFENEYEVKQEKQKQFKGKGQFLRKYIYIYIYMDWGRGFGPGVELTLKPVKGLDKFLKMEGSRSMRMMEKRGYEQGVQDDGAENHLPESKKRRLPALASVIVEALKVDSMQRLCSSLEPLLRRIVSEEVERALTKLGHGKLAGRSSPPRIQGPEGKVLQLHFKTRMPPHIFTGAKVEGEQGAAIHIVLLDMNTGNIMQTGPESAVKLNVVVLEGDFNEEAEDDWTSEHFENYELKEREGKRPLLTGDLQVTLKEGIGTLGDLTFTDNSSWIRSRKFRLGVKVAPGYCEGIRVREAKTDAFAVKDHRGELYKKHYPPALHDEVWRLDRIAKDGALHKKLIKAEIVTVEDFLRLLVKDPQRLRSILGSGMSNRMWENTVEHAKTCVLGGKLYVYYTDETHSTGVVFNHIYELRGLIADAQFLSLESLTYNQKVSVDSLVKRAYENWHQVVEYDGKVLNSLTNTRKGLITSATAVADNYATDHRSEATQTREQYISSQCNQHLQNNQSAVPQFIEFPFVRSDPTALVTINNQQAALSGSMDYMSAGTRAVGCSYFPGDWSRPRNGQGLEAFVADEIRLRSSEMLESDDMQRLLKTFTMGVGSGMGSGLGNSDEACYTYSVQYEPQMDQQFERERGRGSGKAVIGWLKLRAALRWGIFVRRKAAERRAQLAELD</sequence>
<evidence type="ECO:0000313" key="11">
    <source>
        <dbReference type="EMBL" id="KAH7546207.1"/>
    </source>
</evidence>
<reference evidence="11" key="1">
    <citation type="journal article" date="2021" name="Front. Plant Sci.">
        <title>Chromosome-Scale Genome Assembly for Chinese Sour Jujube and Insights Into Its Genome Evolution and Domestication Signature.</title>
        <authorList>
            <person name="Shen L.-Y."/>
            <person name="Luo H."/>
            <person name="Wang X.-L."/>
            <person name="Wang X.-M."/>
            <person name="Qiu X.-J."/>
            <person name="Liu H."/>
            <person name="Zhou S.-S."/>
            <person name="Jia K.-H."/>
            <person name="Nie S."/>
            <person name="Bao Y.-T."/>
            <person name="Zhang R.-G."/>
            <person name="Yun Q.-Z."/>
            <person name="Chai Y.-H."/>
            <person name="Lu J.-Y."/>
            <person name="Li Y."/>
            <person name="Zhao S.-W."/>
            <person name="Mao J.-F."/>
            <person name="Jia S.-G."/>
            <person name="Mao Y.-M."/>
        </authorList>
    </citation>
    <scope>NUCLEOTIDE SEQUENCE</scope>
    <source>
        <strain evidence="11">AT0</strain>
        <tissue evidence="11">Leaf</tissue>
    </source>
</reference>
<evidence type="ECO:0000256" key="6">
    <source>
        <dbReference type="ARBA" id="ARBA00023163"/>
    </source>
</evidence>
<proteinExistence type="inferred from homology"/>
<keyword evidence="3" id="KW-0805">Transcription regulation</keyword>
<evidence type="ECO:0008006" key="13">
    <source>
        <dbReference type="Google" id="ProtNLM"/>
    </source>
</evidence>
<dbReference type="GO" id="GO:0043565">
    <property type="term" value="F:sequence-specific DNA binding"/>
    <property type="evidence" value="ECO:0007669"/>
    <property type="project" value="TreeGrafter"/>
</dbReference>
<evidence type="ECO:0000256" key="1">
    <source>
        <dbReference type="ARBA" id="ARBA00004123"/>
    </source>
</evidence>
<evidence type="ECO:0000259" key="8">
    <source>
        <dbReference type="Pfam" id="PF07887"/>
    </source>
</evidence>
<keyword evidence="6" id="KW-0804">Transcription</keyword>
<dbReference type="PANTHER" id="PTHR31713:SF51">
    <property type="entry name" value="CALMODULIN-BINDING PROTEIN 60 E"/>
    <property type="match status" value="1"/>
</dbReference>
<evidence type="ECO:0000259" key="9">
    <source>
        <dbReference type="Pfam" id="PF20451"/>
    </source>
</evidence>
<evidence type="ECO:0000313" key="12">
    <source>
        <dbReference type="Proteomes" id="UP000813462"/>
    </source>
</evidence>
<dbReference type="AlphaFoldDB" id="A0A978W2M3"/>
<organism evidence="11 12">
    <name type="scientific">Ziziphus jujuba var. spinosa</name>
    <dbReference type="NCBI Taxonomy" id="714518"/>
    <lineage>
        <taxon>Eukaryota</taxon>
        <taxon>Viridiplantae</taxon>
        <taxon>Streptophyta</taxon>
        <taxon>Embryophyta</taxon>
        <taxon>Tracheophyta</taxon>
        <taxon>Spermatophyta</taxon>
        <taxon>Magnoliopsida</taxon>
        <taxon>eudicotyledons</taxon>
        <taxon>Gunneridae</taxon>
        <taxon>Pentapetalae</taxon>
        <taxon>rosids</taxon>
        <taxon>fabids</taxon>
        <taxon>Rosales</taxon>
        <taxon>Rhamnaceae</taxon>
        <taxon>Paliureae</taxon>
        <taxon>Ziziphus</taxon>
    </lineage>
</organism>
<feature type="domain" description="Calmodulin binding protein-like N-terminal" evidence="8">
    <location>
        <begin position="163"/>
        <end position="310"/>
    </location>
</feature>
<feature type="domain" description="Calmodulin binding protein central" evidence="9">
    <location>
        <begin position="322"/>
        <end position="388"/>
    </location>
</feature>
<evidence type="ECO:0000256" key="3">
    <source>
        <dbReference type="ARBA" id="ARBA00023015"/>
    </source>
</evidence>
<protein>
    <recommendedName>
        <fullName evidence="13">Calmodulin-binding protein 60 E-like</fullName>
    </recommendedName>
</protein>
<comment type="subcellular location">
    <subcellularLocation>
        <location evidence="1">Nucleus</location>
    </subcellularLocation>
</comment>
<dbReference type="GO" id="GO:0005634">
    <property type="term" value="C:nucleus"/>
    <property type="evidence" value="ECO:0007669"/>
    <property type="project" value="UniProtKB-SubCell"/>
</dbReference>
<keyword evidence="5" id="KW-0010">Activator</keyword>
<dbReference type="GO" id="GO:0080142">
    <property type="term" value="P:regulation of salicylic acid biosynthetic process"/>
    <property type="evidence" value="ECO:0007669"/>
    <property type="project" value="TreeGrafter"/>
</dbReference>
<dbReference type="InterPro" id="IPR012416">
    <property type="entry name" value="CBP60"/>
</dbReference>
<evidence type="ECO:0000256" key="5">
    <source>
        <dbReference type="ARBA" id="ARBA00023159"/>
    </source>
</evidence>
<dbReference type="EMBL" id="JAEACU010000001">
    <property type="protein sequence ID" value="KAH7546207.1"/>
    <property type="molecule type" value="Genomic_DNA"/>
</dbReference>
<dbReference type="InterPro" id="IPR046831">
    <property type="entry name" value="Calmodulin_bind_N"/>
</dbReference>
<feature type="domain" description="Calmodulin binding protein C-terminal" evidence="10">
    <location>
        <begin position="393"/>
        <end position="455"/>
    </location>
</feature>
<accession>A0A978W2M3</accession>
<dbReference type="InterPro" id="IPR046829">
    <property type="entry name" value="Calmod_bind_C"/>
</dbReference>
<dbReference type="Pfam" id="PF20451">
    <property type="entry name" value="Calmod_bind_M"/>
    <property type="match status" value="1"/>
</dbReference>
<keyword evidence="4" id="KW-0238">DNA-binding</keyword>
<evidence type="ECO:0000256" key="7">
    <source>
        <dbReference type="ARBA" id="ARBA00023242"/>
    </source>
</evidence>
<dbReference type="PANTHER" id="PTHR31713">
    <property type="entry name" value="OS02G0177800 PROTEIN"/>
    <property type="match status" value="1"/>
</dbReference>
<dbReference type="GO" id="GO:0003700">
    <property type="term" value="F:DNA-binding transcription factor activity"/>
    <property type="evidence" value="ECO:0007669"/>
    <property type="project" value="TreeGrafter"/>
</dbReference>
<name>A0A978W2M3_ZIZJJ</name>
<comment type="caution">
    <text evidence="11">The sequence shown here is derived from an EMBL/GenBank/DDBJ whole genome shotgun (WGS) entry which is preliminary data.</text>
</comment>
<evidence type="ECO:0000256" key="4">
    <source>
        <dbReference type="ARBA" id="ARBA00023125"/>
    </source>
</evidence>
<gene>
    <name evidence="11" type="ORF">FEM48_Zijuj01G0176100</name>
</gene>
<evidence type="ECO:0000256" key="2">
    <source>
        <dbReference type="ARBA" id="ARBA00007214"/>
    </source>
</evidence>
<dbReference type="Proteomes" id="UP000813462">
    <property type="component" value="Unassembled WGS sequence"/>
</dbReference>
<dbReference type="InterPro" id="IPR046830">
    <property type="entry name" value="Calmod_bind_M"/>
</dbReference>
<dbReference type="Pfam" id="PF20452">
    <property type="entry name" value="Calmod_bind_C"/>
    <property type="match status" value="1"/>
</dbReference>
<comment type="similarity">
    <text evidence="2">Belongs to the plant ACBP60 protein family.</text>
</comment>
<evidence type="ECO:0000259" key="10">
    <source>
        <dbReference type="Pfam" id="PF20452"/>
    </source>
</evidence>
<dbReference type="GO" id="GO:0005516">
    <property type="term" value="F:calmodulin binding"/>
    <property type="evidence" value="ECO:0007669"/>
    <property type="project" value="InterPro"/>
</dbReference>